<gene>
    <name evidence="3" type="primary">gb13435</name>
    <name evidence="3" type="ORF">PR202_gb13435</name>
</gene>
<dbReference type="Pfam" id="PF23598">
    <property type="entry name" value="LRR_14"/>
    <property type="match status" value="1"/>
</dbReference>
<dbReference type="EMBL" id="BQKI01000078">
    <property type="protein sequence ID" value="GJN25589.1"/>
    <property type="molecule type" value="Genomic_DNA"/>
</dbReference>
<reference evidence="3" key="2">
    <citation type="submission" date="2021-12" db="EMBL/GenBank/DDBJ databases">
        <title>Resequencing data analysis of finger millet.</title>
        <authorList>
            <person name="Hatakeyama M."/>
            <person name="Aluri S."/>
            <person name="Balachadran M.T."/>
            <person name="Sivarajan S.R."/>
            <person name="Poveda L."/>
            <person name="Shimizu-Inatsugi R."/>
            <person name="Schlapbach R."/>
            <person name="Sreeman S.M."/>
            <person name="Shimizu K.K."/>
        </authorList>
    </citation>
    <scope>NUCLEOTIDE SEQUENCE</scope>
</reference>
<comment type="caution">
    <text evidence="3">The sequence shown here is derived from an EMBL/GenBank/DDBJ whole genome shotgun (WGS) entry which is preliminary data.</text>
</comment>
<keyword evidence="1" id="KW-0677">Repeat</keyword>
<evidence type="ECO:0000256" key="1">
    <source>
        <dbReference type="ARBA" id="ARBA00022737"/>
    </source>
</evidence>
<evidence type="ECO:0000313" key="3">
    <source>
        <dbReference type="EMBL" id="GJN25589.1"/>
    </source>
</evidence>
<evidence type="ECO:0000259" key="2">
    <source>
        <dbReference type="Pfam" id="PF23598"/>
    </source>
</evidence>
<feature type="domain" description="Disease resistance R13L4/SHOC-2-like LRR" evidence="2">
    <location>
        <begin position="1"/>
        <end position="73"/>
    </location>
</feature>
<dbReference type="AlphaFoldDB" id="A0AAV5EQ84"/>
<evidence type="ECO:0000313" key="4">
    <source>
        <dbReference type="Proteomes" id="UP001054889"/>
    </source>
</evidence>
<dbReference type="Proteomes" id="UP001054889">
    <property type="component" value="Unassembled WGS sequence"/>
</dbReference>
<proteinExistence type="predicted"/>
<name>A0AAV5EQ84_ELECO</name>
<organism evidence="3 4">
    <name type="scientific">Eleusine coracana subsp. coracana</name>
    <dbReference type="NCBI Taxonomy" id="191504"/>
    <lineage>
        <taxon>Eukaryota</taxon>
        <taxon>Viridiplantae</taxon>
        <taxon>Streptophyta</taxon>
        <taxon>Embryophyta</taxon>
        <taxon>Tracheophyta</taxon>
        <taxon>Spermatophyta</taxon>
        <taxon>Magnoliopsida</taxon>
        <taxon>Liliopsida</taxon>
        <taxon>Poales</taxon>
        <taxon>Poaceae</taxon>
        <taxon>PACMAD clade</taxon>
        <taxon>Chloridoideae</taxon>
        <taxon>Cynodonteae</taxon>
        <taxon>Eleusininae</taxon>
        <taxon>Eleusine</taxon>
    </lineage>
</organism>
<dbReference type="InterPro" id="IPR055414">
    <property type="entry name" value="LRR_R13L4/SHOC2-like"/>
</dbReference>
<reference evidence="3" key="1">
    <citation type="journal article" date="2018" name="DNA Res.">
        <title>Multiple hybrid de novo genome assembly of finger millet, an orphan allotetraploid crop.</title>
        <authorList>
            <person name="Hatakeyama M."/>
            <person name="Aluri S."/>
            <person name="Balachadran M.T."/>
            <person name="Sivarajan S.R."/>
            <person name="Patrignani A."/>
            <person name="Gruter S."/>
            <person name="Poveda L."/>
            <person name="Shimizu-Inatsugi R."/>
            <person name="Baeten J."/>
            <person name="Francoijs K.J."/>
            <person name="Nataraja K.N."/>
            <person name="Reddy Y.A.N."/>
            <person name="Phadnis S."/>
            <person name="Ravikumar R.L."/>
            <person name="Schlapbach R."/>
            <person name="Sreeman S.M."/>
            <person name="Shimizu K.K."/>
        </authorList>
    </citation>
    <scope>NUCLEOTIDE SEQUENCE</scope>
</reference>
<sequence>MPLLRTLQFGVQVREARKIAGSSGSFDFSLGNLSSLQNVYVFFQYEYASEDEVEEAIAAVRKEAEIHPNSPTLEMYNKGLRISSVSGVILTSSDDHPMVIKGTSTVDSYVGEYEQPLLNVEGVWDVSRFDKPCSLLVHFDKASATTANKCKAGVSPANQRPTCSDRSLLILIT</sequence>
<protein>
    <recommendedName>
        <fullName evidence="2">Disease resistance R13L4/SHOC-2-like LRR domain-containing protein</fullName>
    </recommendedName>
</protein>
<accession>A0AAV5EQ84</accession>
<keyword evidence="4" id="KW-1185">Reference proteome</keyword>